<evidence type="ECO:0000256" key="1">
    <source>
        <dbReference type="SAM" id="MobiDB-lite"/>
    </source>
</evidence>
<proteinExistence type="predicted"/>
<dbReference type="Proteomes" id="UP000824890">
    <property type="component" value="Unassembled WGS sequence"/>
</dbReference>
<evidence type="ECO:0000313" key="3">
    <source>
        <dbReference type="Proteomes" id="UP000824890"/>
    </source>
</evidence>
<organism evidence="2 3">
    <name type="scientific">Brassica napus</name>
    <name type="common">Rape</name>
    <dbReference type="NCBI Taxonomy" id="3708"/>
    <lineage>
        <taxon>Eukaryota</taxon>
        <taxon>Viridiplantae</taxon>
        <taxon>Streptophyta</taxon>
        <taxon>Embryophyta</taxon>
        <taxon>Tracheophyta</taxon>
        <taxon>Spermatophyta</taxon>
        <taxon>Magnoliopsida</taxon>
        <taxon>eudicotyledons</taxon>
        <taxon>Gunneridae</taxon>
        <taxon>Pentapetalae</taxon>
        <taxon>rosids</taxon>
        <taxon>malvids</taxon>
        <taxon>Brassicales</taxon>
        <taxon>Brassicaceae</taxon>
        <taxon>Brassiceae</taxon>
        <taxon>Brassica</taxon>
    </lineage>
</organism>
<accession>A0ABQ8AVP9</accession>
<sequence>MRVKQAIEDQEQSHMATLTRFTADLDKGKGHVFSYPDSDHSSQARQRSGPSVSVPLRKNMAGQEGYSDSESSGTVRSLEPAITTGFQIGVSSQTPSAGDSKVVKAVRRRPPCWKRKAQAEKAISKRNSSSELALTPMESGSKRKSDTGAVLLGKQIVLKQQ</sequence>
<name>A0ABQ8AVP9_BRANA</name>
<protein>
    <submittedName>
        <fullName evidence="2">Uncharacterized protein</fullName>
    </submittedName>
</protein>
<evidence type="ECO:0000313" key="2">
    <source>
        <dbReference type="EMBL" id="KAH0896563.1"/>
    </source>
</evidence>
<feature type="region of interest" description="Disordered" evidence="1">
    <location>
        <begin position="113"/>
        <end position="148"/>
    </location>
</feature>
<dbReference type="EMBL" id="JAGKQM010000012">
    <property type="protein sequence ID" value="KAH0896563.1"/>
    <property type="molecule type" value="Genomic_DNA"/>
</dbReference>
<keyword evidence="3" id="KW-1185">Reference proteome</keyword>
<reference evidence="2 3" key="1">
    <citation type="submission" date="2021-05" db="EMBL/GenBank/DDBJ databases">
        <title>Genome Assembly of Synthetic Allotetraploid Brassica napus Reveals Homoeologous Exchanges between Subgenomes.</title>
        <authorList>
            <person name="Davis J.T."/>
        </authorList>
    </citation>
    <scope>NUCLEOTIDE SEQUENCE [LARGE SCALE GENOMIC DNA]</scope>
    <source>
        <strain evidence="3">cv. Da-Ae</strain>
        <tissue evidence="2">Seedling</tissue>
    </source>
</reference>
<comment type="caution">
    <text evidence="2">The sequence shown here is derived from an EMBL/GenBank/DDBJ whole genome shotgun (WGS) entry which is preliminary data.</text>
</comment>
<feature type="compositionally biased region" description="Polar residues" evidence="1">
    <location>
        <begin position="66"/>
        <end position="75"/>
    </location>
</feature>
<gene>
    <name evidence="2" type="ORF">HID58_046131</name>
</gene>
<feature type="region of interest" description="Disordered" evidence="1">
    <location>
        <begin position="28"/>
        <end position="76"/>
    </location>
</feature>